<reference evidence="4" key="1">
    <citation type="submission" date="2022-03" db="EMBL/GenBank/DDBJ databases">
        <authorList>
            <person name="Sayadi A."/>
        </authorList>
    </citation>
    <scope>NUCLEOTIDE SEQUENCE</scope>
</reference>
<evidence type="ECO:0000259" key="3">
    <source>
        <dbReference type="PROSITE" id="PS50158"/>
    </source>
</evidence>
<feature type="region of interest" description="Disordered" evidence="2">
    <location>
        <begin position="32"/>
        <end position="69"/>
    </location>
</feature>
<dbReference type="InterPro" id="IPR036875">
    <property type="entry name" value="Znf_CCHC_sf"/>
</dbReference>
<keyword evidence="5" id="KW-1185">Reference proteome</keyword>
<evidence type="ECO:0000256" key="1">
    <source>
        <dbReference type="PROSITE-ProRule" id="PRU00047"/>
    </source>
</evidence>
<dbReference type="AlphaFoldDB" id="A0A9P0PQ59"/>
<dbReference type="GO" id="GO:0003676">
    <property type="term" value="F:nucleic acid binding"/>
    <property type="evidence" value="ECO:0007669"/>
    <property type="project" value="InterPro"/>
</dbReference>
<accession>A0A9P0PQ59</accession>
<comment type="caution">
    <text evidence="4">The sequence shown here is derived from an EMBL/GenBank/DDBJ whole genome shotgun (WGS) entry which is preliminary data.</text>
</comment>
<evidence type="ECO:0000313" key="4">
    <source>
        <dbReference type="EMBL" id="CAH1993150.1"/>
    </source>
</evidence>
<dbReference type="Proteomes" id="UP001152888">
    <property type="component" value="Unassembled WGS sequence"/>
</dbReference>
<name>A0A9P0PQ59_ACAOB</name>
<keyword evidence="1" id="KW-0862">Zinc</keyword>
<gene>
    <name evidence="4" type="ORF">ACAOBT_LOCUS21335</name>
</gene>
<organism evidence="4 5">
    <name type="scientific">Acanthoscelides obtectus</name>
    <name type="common">Bean weevil</name>
    <name type="synonym">Bruchus obtectus</name>
    <dbReference type="NCBI Taxonomy" id="200917"/>
    <lineage>
        <taxon>Eukaryota</taxon>
        <taxon>Metazoa</taxon>
        <taxon>Ecdysozoa</taxon>
        <taxon>Arthropoda</taxon>
        <taxon>Hexapoda</taxon>
        <taxon>Insecta</taxon>
        <taxon>Pterygota</taxon>
        <taxon>Neoptera</taxon>
        <taxon>Endopterygota</taxon>
        <taxon>Coleoptera</taxon>
        <taxon>Polyphaga</taxon>
        <taxon>Cucujiformia</taxon>
        <taxon>Chrysomeloidea</taxon>
        <taxon>Chrysomelidae</taxon>
        <taxon>Bruchinae</taxon>
        <taxon>Bruchini</taxon>
        <taxon>Acanthoscelides</taxon>
    </lineage>
</organism>
<proteinExistence type="predicted"/>
<sequence>MIMASKHSGIDITADAIKAKLMDMQKDSGAVEKTGSAFVSKGSSGSSKFRKNHKEDSSGSSTAGRAGKKVGKEVVCYECKLPGHSRNKCPTLRKKFGNFADKR</sequence>
<protein>
    <recommendedName>
        <fullName evidence="3">CCHC-type domain-containing protein</fullName>
    </recommendedName>
</protein>
<dbReference type="SUPFAM" id="SSF57756">
    <property type="entry name" value="Retrovirus zinc finger-like domains"/>
    <property type="match status" value="1"/>
</dbReference>
<dbReference type="GO" id="GO:0008270">
    <property type="term" value="F:zinc ion binding"/>
    <property type="evidence" value="ECO:0007669"/>
    <property type="project" value="UniProtKB-KW"/>
</dbReference>
<dbReference type="InterPro" id="IPR001878">
    <property type="entry name" value="Znf_CCHC"/>
</dbReference>
<keyword evidence="1" id="KW-0479">Metal-binding</keyword>
<keyword evidence="1" id="KW-0863">Zinc-finger</keyword>
<evidence type="ECO:0000256" key="2">
    <source>
        <dbReference type="SAM" id="MobiDB-lite"/>
    </source>
</evidence>
<dbReference type="OrthoDB" id="116316at2759"/>
<dbReference type="EMBL" id="CAKOFQ010007165">
    <property type="protein sequence ID" value="CAH1993150.1"/>
    <property type="molecule type" value="Genomic_DNA"/>
</dbReference>
<evidence type="ECO:0000313" key="5">
    <source>
        <dbReference type="Proteomes" id="UP001152888"/>
    </source>
</evidence>
<feature type="domain" description="CCHC-type" evidence="3">
    <location>
        <begin position="76"/>
        <end position="90"/>
    </location>
</feature>
<dbReference type="PROSITE" id="PS50158">
    <property type="entry name" value="ZF_CCHC"/>
    <property type="match status" value="1"/>
</dbReference>